<evidence type="ECO:0000256" key="1">
    <source>
        <dbReference type="SAM" id="Phobius"/>
    </source>
</evidence>
<comment type="caution">
    <text evidence="3">The sequence shown here is derived from an EMBL/GenBank/DDBJ whole genome shotgun (WGS) entry which is preliminary data.</text>
</comment>
<organism evidence="3 4">
    <name type="scientific">Claviceps africana</name>
    <dbReference type="NCBI Taxonomy" id="83212"/>
    <lineage>
        <taxon>Eukaryota</taxon>
        <taxon>Fungi</taxon>
        <taxon>Dikarya</taxon>
        <taxon>Ascomycota</taxon>
        <taxon>Pezizomycotina</taxon>
        <taxon>Sordariomycetes</taxon>
        <taxon>Hypocreomycetidae</taxon>
        <taxon>Hypocreales</taxon>
        <taxon>Clavicipitaceae</taxon>
        <taxon>Claviceps</taxon>
    </lineage>
</organism>
<evidence type="ECO:0000256" key="2">
    <source>
        <dbReference type="SAM" id="SignalP"/>
    </source>
</evidence>
<dbReference type="OrthoDB" id="2596908at2759"/>
<keyword evidence="2" id="KW-0732">Signal</keyword>
<dbReference type="AlphaFoldDB" id="A0A8K0NEX7"/>
<reference evidence="3" key="1">
    <citation type="journal article" date="2020" name="bioRxiv">
        <title>Whole genome comparisons of ergot fungi reveals the divergence and evolution of species within the genus Claviceps are the result of varying mechanisms driving genome evolution and host range expansion.</title>
        <authorList>
            <person name="Wyka S.A."/>
            <person name="Mondo S.J."/>
            <person name="Liu M."/>
            <person name="Dettman J."/>
            <person name="Nalam V."/>
            <person name="Broders K.D."/>
        </authorList>
    </citation>
    <scope>NUCLEOTIDE SEQUENCE</scope>
    <source>
        <strain evidence="3">CCC 489</strain>
    </source>
</reference>
<proteinExistence type="predicted"/>
<name>A0A8K0NEX7_9HYPO</name>
<keyword evidence="1" id="KW-0812">Transmembrane</keyword>
<protein>
    <submittedName>
        <fullName evidence="3">Uncharacterized protein</fullName>
    </submittedName>
</protein>
<keyword evidence="1" id="KW-1133">Transmembrane helix</keyword>
<dbReference type="Proteomes" id="UP000811619">
    <property type="component" value="Unassembled WGS sequence"/>
</dbReference>
<accession>A0A8K0NEX7</accession>
<feature type="signal peptide" evidence="2">
    <location>
        <begin position="1"/>
        <end position="19"/>
    </location>
</feature>
<feature type="transmembrane region" description="Helical" evidence="1">
    <location>
        <begin position="292"/>
        <end position="317"/>
    </location>
</feature>
<keyword evidence="4" id="KW-1185">Reference proteome</keyword>
<gene>
    <name evidence="3" type="ORF">E4U42_007859</name>
</gene>
<keyword evidence="1" id="KW-0472">Membrane</keyword>
<feature type="chain" id="PRO_5035442745" evidence="2">
    <location>
        <begin position="20"/>
        <end position="335"/>
    </location>
</feature>
<sequence length="335" mass="35767">MRSCVKAATAVCLVVNVLASYHDHVSGQAVLRTDDVLKTPYSVVFNTNDTSISSPVQTLRGIAIDVTANAVVSSTKDNGGLDTAAWNAATDKACIDALSVLPRSSNPSGNCVCYNLPSLDVTTGIFEADLRLYRVSDPKDNFTSVSPESVKVGLQYHGASVSPISEEELVGMGLVKNQTRGPNRRQDTTASPRLVQTYLFVGRIDADRLAQNMTLAALEQVLMPTLTLSATTPRGAHIQTNMSLNEASFVTGVFSNSLILSDFAAAQAAVSAQLDGLHNGTVAFVLPGVQLMIFPTGAIIVSVWLALGLAAVGLGTWERVRYADMYRRGMTRTRR</sequence>
<evidence type="ECO:0000313" key="3">
    <source>
        <dbReference type="EMBL" id="KAG5915962.1"/>
    </source>
</evidence>
<evidence type="ECO:0000313" key="4">
    <source>
        <dbReference type="Proteomes" id="UP000811619"/>
    </source>
</evidence>
<dbReference type="EMBL" id="SRPY01000933">
    <property type="protein sequence ID" value="KAG5915962.1"/>
    <property type="molecule type" value="Genomic_DNA"/>
</dbReference>